<name>A0A8S3R067_MYTED</name>
<gene>
    <name evidence="3" type="ORF">MEDL_14565</name>
</gene>
<protein>
    <recommendedName>
        <fullName evidence="2">DUF6589 domain-containing protein</fullName>
    </recommendedName>
</protein>
<sequence length="272" mass="31238">MYQVIGKTPDGKLKVRPIVEIQTPPEMKAEKNDDQLFNYCSNLCNWALHLMALEDTAKEGDITRTIPNLMYAIPFFYSHSRLSKYFIEAIDYILKVEHLLSPLNKMRVLEGSYCNMRGGTGNNVEQDLVQEHSVRNAKTLIKQLGANKTEKAIIRCTGAADITMDIVKNLDSALSMRTQSSRHSKLICEKDIKEVEQTLRQARPFEYTPGRKCIGFDQIKRTPLEKIDKKDMEERIKWTYTRLSWGNTVSQENVVESDDDDDDDDVNNLPDL</sequence>
<proteinExistence type="predicted"/>
<accession>A0A8S3R067</accession>
<evidence type="ECO:0000256" key="1">
    <source>
        <dbReference type="SAM" id="MobiDB-lite"/>
    </source>
</evidence>
<keyword evidence="4" id="KW-1185">Reference proteome</keyword>
<feature type="compositionally biased region" description="Acidic residues" evidence="1">
    <location>
        <begin position="255"/>
        <end position="266"/>
    </location>
</feature>
<dbReference type="OrthoDB" id="5955918at2759"/>
<reference evidence="3" key="1">
    <citation type="submission" date="2021-03" db="EMBL/GenBank/DDBJ databases">
        <authorList>
            <person name="Bekaert M."/>
        </authorList>
    </citation>
    <scope>NUCLEOTIDE SEQUENCE</scope>
</reference>
<dbReference type="EMBL" id="CAJPWZ010000726">
    <property type="protein sequence ID" value="CAG2199888.1"/>
    <property type="molecule type" value="Genomic_DNA"/>
</dbReference>
<dbReference type="AlphaFoldDB" id="A0A8S3R067"/>
<organism evidence="3 4">
    <name type="scientific">Mytilus edulis</name>
    <name type="common">Blue mussel</name>
    <dbReference type="NCBI Taxonomy" id="6550"/>
    <lineage>
        <taxon>Eukaryota</taxon>
        <taxon>Metazoa</taxon>
        <taxon>Spiralia</taxon>
        <taxon>Lophotrochozoa</taxon>
        <taxon>Mollusca</taxon>
        <taxon>Bivalvia</taxon>
        <taxon>Autobranchia</taxon>
        <taxon>Pteriomorphia</taxon>
        <taxon>Mytilida</taxon>
        <taxon>Mytiloidea</taxon>
        <taxon>Mytilidae</taxon>
        <taxon>Mytilinae</taxon>
        <taxon>Mytilus</taxon>
    </lineage>
</organism>
<feature type="domain" description="DUF6589" evidence="2">
    <location>
        <begin position="27"/>
        <end position="183"/>
    </location>
</feature>
<comment type="caution">
    <text evidence="3">The sequence shown here is derived from an EMBL/GenBank/DDBJ whole genome shotgun (WGS) entry which is preliminary data.</text>
</comment>
<evidence type="ECO:0000259" key="2">
    <source>
        <dbReference type="Pfam" id="PF20231"/>
    </source>
</evidence>
<dbReference type="Proteomes" id="UP000683360">
    <property type="component" value="Unassembled WGS sequence"/>
</dbReference>
<dbReference type="InterPro" id="IPR046496">
    <property type="entry name" value="DUF6589"/>
</dbReference>
<feature type="region of interest" description="Disordered" evidence="1">
    <location>
        <begin position="251"/>
        <end position="272"/>
    </location>
</feature>
<evidence type="ECO:0000313" key="3">
    <source>
        <dbReference type="EMBL" id="CAG2199888.1"/>
    </source>
</evidence>
<evidence type="ECO:0000313" key="4">
    <source>
        <dbReference type="Proteomes" id="UP000683360"/>
    </source>
</evidence>
<dbReference type="Pfam" id="PF20231">
    <property type="entry name" value="DUF6589"/>
    <property type="match status" value="1"/>
</dbReference>